<accession>A0A4U9CRC8</accession>
<gene>
    <name evidence="2" type="ORF">NCTC9185_00204</name>
</gene>
<evidence type="ECO:0000256" key="1">
    <source>
        <dbReference type="SAM" id="Phobius"/>
    </source>
</evidence>
<proteinExistence type="predicted"/>
<keyword evidence="1" id="KW-0472">Membrane</keyword>
<protein>
    <submittedName>
        <fullName evidence="2">Uncharacterized protein</fullName>
    </submittedName>
</protein>
<name>A0A4U9CRC8_RAOTE</name>
<keyword evidence="1" id="KW-0812">Transmembrane</keyword>
<keyword evidence="1" id="KW-1133">Transmembrane helix</keyword>
<dbReference type="Proteomes" id="UP000339249">
    <property type="component" value="Unassembled WGS sequence"/>
</dbReference>
<evidence type="ECO:0000313" key="2">
    <source>
        <dbReference type="EMBL" id="VTN08329.1"/>
    </source>
</evidence>
<feature type="transmembrane region" description="Helical" evidence="1">
    <location>
        <begin position="16"/>
        <end position="40"/>
    </location>
</feature>
<sequence>MFIKPESDVRIYPVPFATAAAVAAWAALAIAAASAVYVLITMSNMDKGGYSSSSGTGLDLNPAKANTAKLGDPIRELFGRYRVYPIMSCSLSPDLIQMTRR</sequence>
<reference evidence="2 3" key="1">
    <citation type="submission" date="2019-04" db="EMBL/GenBank/DDBJ databases">
        <authorList>
            <consortium name="Pathogen Informatics"/>
        </authorList>
    </citation>
    <scope>NUCLEOTIDE SEQUENCE [LARGE SCALE GENOMIC DNA]</scope>
    <source>
        <strain evidence="2 3">NCTC9185</strain>
    </source>
</reference>
<evidence type="ECO:0000313" key="3">
    <source>
        <dbReference type="Proteomes" id="UP000339249"/>
    </source>
</evidence>
<organism evidence="2 3">
    <name type="scientific">Raoultella terrigena</name>
    <name type="common">Klebsiella terrigena</name>
    <dbReference type="NCBI Taxonomy" id="577"/>
    <lineage>
        <taxon>Bacteria</taxon>
        <taxon>Pseudomonadati</taxon>
        <taxon>Pseudomonadota</taxon>
        <taxon>Gammaproteobacteria</taxon>
        <taxon>Enterobacterales</taxon>
        <taxon>Enterobacteriaceae</taxon>
        <taxon>Klebsiella/Raoultella group</taxon>
        <taxon>Raoultella</taxon>
    </lineage>
</organism>
<dbReference type="AlphaFoldDB" id="A0A4U9CRC8"/>
<dbReference type="EMBL" id="CABDVU010000001">
    <property type="protein sequence ID" value="VTN08329.1"/>
    <property type="molecule type" value="Genomic_DNA"/>
</dbReference>